<dbReference type="SUPFAM" id="SSF51905">
    <property type="entry name" value="FAD/NAD(P)-binding domain"/>
    <property type="match status" value="1"/>
</dbReference>
<proteinExistence type="inferred from homology"/>
<dbReference type="PRINTS" id="PR00411">
    <property type="entry name" value="PNDRDTASEI"/>
</dbReference>
<dbReference type="GO" id="GO:0016491">
    <property type="term" value="F:oxidoreductase activity"/>
    <property type="evidence" value="ECO:0007669"/>
    <property type="project" value="InterPro"/>
</dbReference>
<dbReference type="Gene3D" id="3.30.390.30">
    <property type="match status" value="1"/>
</dbReference>
<dbReference type="InterPro" id="IPR023753">
    <property type="entry name" value="FAD/NAD-binding_dom"/>
</dbReference>
<evidence type="ECO:0000256" key="3">
    <source>
        <dbReference type="ARBA" id="ARBA00022630"/>
    </source>
</evidence>
<dbReference type="InterPro" id="IPR050260">
    <property type="entry name" value="FAD-bd_OxRdtase"/>
</dbReference>
<evidence type="ECO:0000313" key="7">
    <source>
        <dbReference type="EMBL" id="SHF17886.1"/>
    </source>
</evidence>
<dbReference type="InterPro" id="IPR016156">
    <property type="entry name" value="FAD/NAD-linked_Rdtase_dimer_sf"/>
</dbReference>
<dbReference type="PANTHER" id="PTHR43429">
    <property type="entry name" value="PYRIDINE NUCLEOTIDE-DISULFIDE OXIDOREDUCTASE DOMAIN-CONTAINING"/>
    <property type="match status" value="1"/>
</dbReference>
<feature type="domain" description="FAD/NAD(P)-binding" evidence="6">
    <location>
        <begin position="3"/>
        <end position="299"/>
    </location>
</feature>
<evidence type="ECO:0000256" key="4">
    <source>
        <dbReference type="ARBA" id="ARBA00022827"/>
    </source>
</evidence>
<dbReference type="STRING" id="1122195.SAMN02745164_01949"/>
<feature type="domain" description="Pyridine nucleotide-disulphide oxidoreductase dimerisation" evidence="5">
    <location>
        <begin position="332"/>
        <end position="428"/>
    </location>
</feature>
<keyword evidence="8" id="KW-1185">Reference proteome</keyword>
<dbReference type="Pfam" id="PF02852">
    <property type="entry name" value="Pyr_redox_dim"/>
    <property type="match status" value="1"/>
</dbReference>
<keyword evidence="4" id="KW-0274">FAD</keyword>
<sequence length="446" mass="48503">MKYDIIVIGGSAAGLIAAITSRKLYRDKKILVIKKLEKELVPCGIPYIFHTLGAVEKDYMGIEEKFKANNIDVLIDEVIDGNVENKRILTKGGKEFEYDKLIIATGSTPFVIPIPGHDLENVMTIPKNYKYLGNVHEKIKNAKNVIIIGGGFIGVEVADEIKKSGKNVTLIEARDYLLPASFDSDFGEIAKQEIEGDNVKVLLSTKVKEIVGDNKVEKVILENGEEIPADVVILATGYKPNTELAKKLGIKISEWGYIETDDYMRTSIKDVYAAGDCVQHKDYFTGKPSRLMLASAAVFDARIAASNLYKLKLLRTNKGSLNAYSTMIGSKAFAAAGITEAVAKAEGFDVIIGRAEVVDRHPGKFADASKIIMKLIFSKECGLLLGAQIVGGKSVGEIINIISLAIQKEVNVKDLLTMQIGTHPLLTAAPTVYPLAVAAEQALAQM</sequence>
<keyword evidence="7" id="KW-0670">Pyruvate</keyword>
<name>A0A1M4ZJZ8_MARH1</name>
<evidence type="ECO:0000259" key="5">
    <source>
        <dbReference type="Pfam" id="PF02852"/>
    </source>
</evidence>
<accession>A0A1M4ZJZ8</accession>
<dbReference type="PRINTS" id="PR00368">
    <property type="entry name" value="FADPNR"/>
</dbReference>
<dbReference type="Proteomes" id="UP000184334">
    <property type="component" value="Unassembled WGS sequence"/>
</dbReference>
<dbReference type="Pfam" id="PF07992">
    <property type="entry name" value="Pyr_redox_2"/>
    <property type="match status" value="1"/>
</dbReference>
<reference evidence="7" key="1">
    <citation type="submission" date="2016-11" db="EMBL/GenBank/DDBJ databases">
        <authorList>
            <person name="Varghese N."/>
            <person name="Submissions S."/>
        </authorList>
    </citation>
    <scope>NUCLEOTIDE SEQUENCE [LARGE SCALE GENOMIC DNA]</scope>
    <source>
        <strain evidence="7">DSM 16785</strain>
    </source>
</reference>
<dbReference type="SUPFAM" id="SSF55424">
    <property type="entry name" value="FAD/NAD-linked reductases, dimerisation (C-terminal) domain"/>
    <property type="match status" value="1"/>
</dbReference>
<comment type="similarity">
    <text evidence="2">Belongs to the class-III pyridine nucleotide-disulfide oxidoreductase family.</text>
</comment>
<protein>
    <submittedName>
        <fullName evidence="7">Pyruvate/2-oxoglutarate dehydrogenase complex, dihydrolipoamide dehydrogenase (E3) component</fullName>
    </submittedName>
</protein>
<keyword evidence="3" id="KW-0285">Flavoprotein</keyword>
<dbReference type="InterPro" id="IPR036188">
    <property type="entry name" value="FAD/NAD-bd_sf"/>
</dbReference>
<evidence type="ECO:0000256" key="2">
    <source>
        <dbReference type="ARBA" id="ARBA00009130"/>
    </source>
</evidence>
<evidence type="ECO:0000313" key="8">
    <source>
        <dbReference type="Proteomes" id="UP000184334"/>
    </source>
</evidence>
<comment type="cofactor">
    <cofactor evidence="1">
        <name>FAD</name>
        <dbReference type="ChEBI" id="CHEBI:57692"/>
    </cofactor>
</comment>
<dbReference type="Gene3D" id="3.50.50.60">
    <property type="entry name" value="FAD/NAD(P)-binding domain"/>
    <property type="match status" value="2"/>
</dbReference>
<dbReference type="EMBL" id="FQUI01000042">
    <property type="protein sequence ID" value="SHF17886.1"/>
    <property type="molecule type" value="Genomic_DNA"/>
</dbReference>
<evidence type="ECO:0000256" key="1">
    <source>
        <dbReference type="ARBA" id="ARBA00001974"/>
    </source>
</evidence>
<organism evidence="7 8">
    <name type="scientific">Marinitoga hydrogenitolerans (strain DSM 16785 / JCM 12826 / AT1271)</name>
    <dbReference type="NCBI Taxonomy" id="1122195"/>
    <lineage>
        <taxon>Bacteria</taxon>
        <taxon>Thermotogati</taxon>
        <taxon>Thermotogota</taxon>
        <taxon>Thermotogae</taxon>
        <taxon>Petrotogales</taxon>
        <taxon>Petrotogaceae</taxon>
        <taxon>Marinitoga</taxon>
    </lineage>
</organism>
<evidence type="ECO:0000259" key="6">
    <source>
        <dbReference type="Pfam" id="PF07992"/>
    </source>
</evidence>
<dbReference type="PANTHER" id="PTHR43429:SF3">
    <property type="entry name" value="NITRITE REDUCTASE [NAD(P)H]"/>
    <property type="match status" value="1"/>
</dbReference>
<dbReference type="OrthoDB" id="9802028at2"/>
<dbReference type="InterPro" id="IPR004099">
    <property type="entry name" value="Pyr_nucl-diS_OxRdtase_dimer"/>
</dbReference>
<dbReference type="AlphaFoldDB" id="A0A1M4ZJZ8"/>
<dbReference type="RefSeq" id="WP_072865838.1">
    <property type="nucleotide sequence ID" value="NZ_FQUI01000042.1"/>
</dbReference>
<comment type="caution">
    <text evidence="7">The sequence shown here is derived from an EMBL/GenBank/DDBJ whole genome shotgun (WGS) entry which is preliminary data.</text>
</comment>
<gene>
    <name evidence="7" type="ORF">SAMN02745164_01949</name>
</gene>